<evidence type="ECO:0000313" key="2">
    <source>
        <dbReference type="Proteomes" id="UP000772151"/>
    </source>
</evidence>
<proteinExistence type="predicted"/>
<accession>A0A927ZV00</accession>
<organism evidence="1 2">
    <name type="scientific">Selenomonas ruminantium</name>
    <dbReference type="NCBI Taxonomy" id="971"/>
    <lineage>
        <taxon>Bacteria</taxon>
        <taxon>Bacillati</taxon>
        <taxon>Bacillota</taxon>
        <taxon>Negativicutes</taxon>
        <taxon>Selenomonadales</taxon>
        <taxon>Selenomonadaceae</taxon>
        <taxon>Selenomonas</taxon>
    </lineage>
</organism>
<dbReference type="Proteomes" id="UP000772151">
    <property type="component" value="Unassembled WGS sequence"/>
</dbReference>
<evidence type="ECO:0000313" key="1">
    <source>
        <dbReference type="EMBL" id="MBE6085065.1"/>
    </source>
</evidence>
<name>A0A927ZV00_SELRU</name>
<dbReference type="RefSeq" id="WP_303669166.1">
    <property type="nucleotide sequence ID" value="NZ_SVCA01000004.1"/>
</dbReference>
<reference evidence="1" key="1">
    <citation type="submission" date="2019-04" db="EMBL/GenBank/DDBJ databases">
        <title>Evolution of Biomass-Degrading Anaerobic Consortia Revealed by Metagenomics.</title>
        <authorList>
            <person name="Peng X."/>
        </authorList>
    </citation>
    <scope>NUCLEOTIDE SEQUENCE</scope>
    <source>
        <strain evidence="1">SIG242</strain>
    </source>
</reference>
<dbReference type="AlphaFoldDB" id="A0A927ZV00"/>
<comment type="caution">
    <text evidence="1">The sequence shown here is derived from an EMBL/GenBank/DDBJ whole genome shotgun (WGS) entry which is preliminary data.</text>
</comment>
<dbReference type="EMBL" id="SVCA01000004">
    <property type="protein sequence ID" value="MBE6085065.1"/>
    <property type="molecule type" value="Genomic_DNA"/>
</dbReference>
<gene>
    <name evidence="1" type="ORF">E7203_06305</name>
</gene>
<protein>
    <submittedName>
        <fullName evidence="1">Uncharacterized protein</fullName>
    </submittedName>
</protein>
<sequence>MQTNLTRIREQTIKLFDTTPLIPSKAIENMGAACHPFAKSIFFYHRDRQKWLDISTPNSYAFYRHLILDRINSLSLPFIYDMILDDYKLTWFQLCKDYMSREDFAYYLKHSWLDEEDPNQDPTVDREEVLRYFRQADKRCLMNPSDLAYYQNLPHTLTIYRGVSPHRAKYGLSWTADQDMAMWFKKRYESDSQGQLLTAVISKKHVLAYIDERNEHELIVDVFKIQSQIYPISGIIAAY</sequence>